<feature type="signal peptide" evidence="1">
    <location>
        <begin position="1"/>
        <end position="24"/>
    </location>
</feature>
<dbReference type="EMBL" id="CAJHCP010000013">
    <property type="protein sequence ID" value="CAD6553917.1"/>
    <property type="molecule type" value="Genomic_DNA"/>
</dbReference>
<dbReference type="PROSITE" id="PS51257">
    <property type="entry name" value="PROKAR_LIPOPROTEIN"/>
    <property type="match status" value="1"/>
</dbReference>
<proteinExistence type="predicted"/>
<accession>A0ABM8P209</accession>
<sequence>MKTSLKIGPSLSALVLSLAGCSAAGTSQGAPHLSATQCADLTAIRNGAPPTRGQNLSQLAALRAAGYDPSIRFDPHYPEDLHAAQRQVDLWYQAECQPARAE</sequence>
<protein>
    <recommendedName>
        <fullName evidence="4">DUF4148 domain-containing protein</fullName>
    </recommendedName>
</protein>
<feature type="chain" id="PRO_5045828412" description="DUF4148 domain-containing protein" evidence="1">
    <location>
        <begin position="25"/>
        <end position="102"/>
    </location>
</feature>
<dbReference type="InterPro" id="IPR025421">
    <property type="entry name" value="DUF4148"/>
</dbReference>
<dbReference type="RefSeq" id="WP_201645322.1">
    <property type="nucleotide sequence ID" value="NZ_CAJHCP010000013.1"/>
</dbReference>
<reference evidence="2 3" key="1">
    <citation type="submission" date="2020-10" db="EMBL/GenBank/DDBJ databases">
        <authorList>
            <person name="Peeters C."/>
        </authorList>
    </citation>
    <scope>NUCLEOTIDE SEQUENCE [LARGE SCALE GENOMIC DNA]</scope>
    <source>
        <strain evidence="2 3">LMG 28140</strain>
    </source>
</reference>
<evidence type="ECO:0000313" key="2">
    <source>
        <dbReference type="EMBL" id="CAD6553917.1"/>
    </source>
</evidence>
<keyword evidence="1" id="KW-0732">Signal</keyword>
<organism evidence="2 3">
    <name type="scientific">Paraburkholderia metrosideri</name>
    <dbReference type="NCBI Taxonomy" id="580937"/>
    <lineage>
        <taxon>Bacteria</taxon>
        <taxon>Pseudomonadati</taxon>
        <taxon>Pseudomonadota</taxon>
        <taxon>Betaproteobacteria</taxon>
        <taxon>Burkholderiales</taxon>
        <taxon>Burkholderiaceae</taxon>
        <taxon>Paraburkholderia</taxon>
    </lineage>
</organism>
<dbReference type="Pfam" id="PF13663">
    <property type="entry name" value="DUF4148"/>
    <property type="match status" value="1"/>
</dbReference>
<comment type="caution">
    <text evidence="2">The sequence shown here is derived from an EMBL/GenBank/DDBJ whole genome shotgun (WGS) entry which is preliminary data.</text>
</comment>
<evidence type="ECO:0000256" key="1">
    <source>
        <dbReference type="SAM" id="SignalP"/>
    </source>
</evidence>
<keyword evidence="3" id="KW-1185">Reference proteome</keyword>
<gene>
    <name evidence="2" type="ORF">LMG28140_05398</name>
</gene>
<evidence type="ECO:0008006" key="4">
    <source>
        <dbReference type="Google" id="ProtNLM"/>
    </source>
</evidence>
<name>A0ABM8P209_9BURK</name>
<evidence type="ECO:0000313" key="3">
    <source>
        <dbReference type="Proteomes" id="UP000598032"/>
    </source>
</evidence>
<dbReference type="Proteomes" id="UP000598032">
    <property type="component" value="Unassembled WGS sequence"/>
</dbReference>